<proteinExistence type="predicted"/>
<protein>
    <submittedName>
        <fullName evidence="1">Uncharacterized protein</fullName>
    </submittedName>
</protein>
<name>A0A255YQE4_9PROT</name>
<comment type="caution">
    <text evidence="1">The sequence shown here is derived from an EMBL/GenBank/DDBJ whole genome shotgun (WGS) entry which is preliminary data.</text>
</comment>
<evidence type="ECO:0000313" key="1">
    <source>
        <dbReference type="EMBL" id="OYQ31437.1"/>
    </source>
</evidence>
<dbReference type="EMBL" id="NOXU01000032">
    <property type="protein sequence ID" value="OYQ31437.1"/>
    <property type="molecule type" value="Genomic_DNA"/>
</dbReference>
<sequence>MTDAPDTYLRIISSEIGEVVFPVRSARGIDVDVSPIDAGELRRTVNGTLKNLSNPLFRKVKISLAHSGGRVPTLVGLWRGMPVTVHMPDPVEQLPTPGTPTQAVLARQPVAGSVRGVTVDGVEISPSTSSTSAPWSVTFPEAVAYVTYRPIVQCLVASWSRSENDWGRSASWGVELEEV</sequence>
<organism evidence="1 2">
    <name type="scientific">Niveispirillum lacus</name>
    <dbReference type="NCBI Taxonomy" id="1981099"/>
    <lineage>
        <taxon>Bacteria</taxon>
        <taxon>Pseudomonadati</taxon>
        <taxon>Pseudomonadota</taxon>
        <taxon>Alphaproteobacteria</taxon>
        <taxon>Rhodospirillales</taxon>
        <taxon>Azospirillaceae</taxon>
        <taxon>Niveispirillum</taxon>
    </lineage>
</organism>
<gene>
    <name evidence="1" type="ORF">CHU95_20005</name>
</gene>
<accession>A0A255YQE4</accession>
<dbReference type="Proteomes" id="UP000216998">
    <property type="component" value="Unassembled WGS sequence"/>
</dbReference>
<dbReference type="OrthoDB" id="8080408at2"/>
<dbReference type="AlphaFoldDB" id="A0A255YQE4"/>
<keyword evidence="2" id="KW-1185">Reference proteome</keyword>
<evidence type="ECO:0000313" key="2">
    <source>
        <dbReference type="Proteomes" id="UP000216998"/>
    </source>
</evidence>
<dbReference type="RefSeq" id="WP_094458115.1">
    <property type="nucleotide sequence ID" value="NZ_NOXU01000032.1"/>
</dbReference>
<reference evidence="1 2" key="1">
    <citation type="submission" date="2017-07" db="EMBL/GenBank/DDBJ databases">
        <title>Niveispirillum cyanobacteriorum sp. nov., isolated from cyanobacterial aggregates in a eutrophic lake.</title>
        <authorList>
            <person name="Cai H."/>
        </authorList>
    </citation>
    <scope>NUCLEOTIDE SEQUENCE [LARGE SCALE GENOMIC DNA]</scope>
    <source>
        <strain evidence="2">TH1-14</strain>
    </source>
</reference>